<feature type="domain" description="DUF7852" evidence="2">
    <location>
        <begin position="154"/>
        <end position="272"/>
    </location>
</feature>
<name>A0A0K9GWT0_9BACI</name>
<dbReference type="PATRIC" id="fig|1679170.3.peg.4027"/>
<evidence type="ECO:0000256" key="1">
    <source>
        <dbReference type="SAM" id="MobiDB-lite"/>
    </source>
</evidence>
<evidence type="ECO:0000259" key="2">
    <source>
        <dbReference type="Pfam" id="PF25250"/>
    </source>
</evidence>
<feature type="domain" description="DUF7852" evidence="2">
    <location>
        <begin position="282"/>
        <end position="384"/>
    </location>
</feature>
<feature type="region of interest" description="Disordered" evidence="1">
    <location>
        <begin position="110"/>
        <end position="142"/>
    </location>
</feature>
<sequence length="416" mass="47420">MKTPWVNSTKMQEIISKQINIVNSSRVQINSTSPYCSKNKDFTEIRIDCRLSNLISSRCISDEADDVNGKSLTEINENPCESPACIGIEQPSEMEPEAEVNCAMNITEPTNDQQNFQTDGSNYSPMDSALDTNDPSESNEAGEKYKVFNRKSIDEDMYEEDSHVVPVHDSPINKTEGKDNQTSTSFDFVNIRVPVVVGEYKVDICLEEAVLFKEKFMQINTISNKVVLSNSKFVPTRFSGPLDNGMSKALKGNLFIEGYISQNIEYTAANQDLETEPFYKDGKVYSMTKKRPFSTIVEIDDFLHPPMFGAITQKTFDFFDPDNKEVPQINTKLFNTVTYYPEEPYCRLIFSEIHEHTSLSDKVNENYDNTPIESVQVNSIHEKNETNEKQLTQKTVLVTFVHLLQEQRVRVRCDNT</sequence>
<dbReference type="EMBL" id="LFZW01000001">
    <property type="protein sequence ID" value="KMY51149.1"/>
    <property type="molecule type" value="Genomic_DNA"/>
</dbReference>
<dbReference type="STRING" id="1679170.AC625_17735"/>
<keyword evidence="4" id="KW-1185">Reference proteome</keyword>
<accession>A0A0K9GWT0</accession>
<dbReference type="Pfam" id="PF25250">
    <property type="entry name" value="DUF7852"/>
    <property type="match status" value="2"/>
</dbReference>
<dbReference type="InterPro" id="IPR057174">
    <property type="entry name" value="DUF7852"/>
</dbReference>
<evidence type="ECO:0000313" key="3">
    <source>
        <dbReference type="EMBL" id="KMY51149.1"/>
    </source>
</evidence>
<gene>
    <name evidence="3" type="ORF">AC625_17735</name>
</gene>
<proteinExistence type="predicted"/>
<dbReference type="OrthoDB" id="2440066at2"/>
<reference evidence="4" key="1">
    <citation type="submission" date="2015-07" db="EMBL/GenBank/DDBJ databases">
        <title>Genome sequencing project for genomic taxonomy and phylogenomics of Bacillus-like bacteria.</title>
        <authorList>
            <person name="Liu B."/>
            <person name="Wang J."/>
            <person name="Zhu Y."/>
            <person name="Liu G."/>
            <person name="Chen Q."/>
            <person name="Chen Z."/>
            <person name="Lan J."/>
            <person name="Che J."/>
            <person name="Ge C."/>
            <person name="Shi H."/>
            <person name="Pan Z."/>
            <person name="Liu X."/>
        </authorList>
    </citation>
    <scope>NUCLEOTIDE SEQUENCE [LARGE SCALE GENOMIC DNA]</scope>
    <source>
        <strain evidence="4">FJAT-27997</strain>
    </source>
</reference>
<feature type="compositionally biased region" description="Polar residues" evidence="1">
    <location>
        <begin position="110"/>
        <end position="139"/>
    </location>
</feature>
<organism evidence="3 4">
    <name type="scientific">Peribacillus loiseleuriae</name>
    <dbReference type="NCBI Taxonomy" id="1679170"/>
    <lineage>
        <taxon>Bacteria</taxon>
        <taxon>Bacillati</taxon>
        <taxon>Bacillota</taxon>
        <taxon>Bacilli</taxon>
        <taxon>Bacillales</taxon>
        <taxon>Bacillaceae</taxon>
        <taxon>Peribacillus</taxon>
    </lineage>
</organism>
<dbReference type="Proteomes" id="UP000037146">
    <property type="component" value="Unassembled WGS sequence"/>
</dbReference>
<dbReference type="RefSeq" id="WP_049682499.1">
    <property type="nucleotide sequence ID" value="NZ_LFZW01000001.1"/>
</dbReference>
<feature type="region of interest" description="Disordered" evidence="1">
    <location>
        <begin position="161"/>
        <end position="181"/>
    </location>
</feature>
<dbReference type="AlphaFoldDB" id="A0A0K9GWT0"/>
<protein>
    <recommendedName>
        <fullName evidence="2">DUF7852 domain-containing protein</fullName>
    </recommendedName>
</protein>
<evidence type="ECO:0000313" key="4">
    <source>
        <dbReference type="Proteomes" id="UP000037146"/>
    </source>
</evidence>
<comment type="caution">
    <text evidence="3">The sequence shown here is derived from an EMBL/GenBank/DDBJ whole genome shotgun (WGS) entry which is preliminary data.</text>
</comment>